<keyword evidence="12" id="KW-1185">Reference proteome</keyword>
<evidence type="ECO:0000256" key="9">
    <source>
        <dbReference type="SAM" id="Coils"/>
    </source>
</evidence>
<comment type="cofactor">
    <cofactor evidence="1">
        <name>Zn(2+)</name>
        <dbReference type="ChEBI" id="CHEBI:29105"/>
    </cofactor>
</comment>
<dbReference type="InterPro" id="IPR036866">
    <property type="entry name" value="RibonucZ/Hydroxyglut_hydro"/>
</dbReference>
<proteinExistence type="inferred from homology"/>
<dbReference type="STRING" id="400682.A0A1X7UGN7"/>
<dbReference type="Pfam" id="PF23023">
    <property type="entry name" value="Anti-Pycsar_Apyc1"/>
    <property type="match status" value="1"/>
</dbReference>
<feature type="coiled-coil region" evidence="9">
    <location>
        <begin position="317"/>
        <end position="351"/>
    </location>
</feature>
<evidence type="ECO:0000256" key="4">
    <source>
        <dbReference type="ARBA" id="ARBA00022722"/>
    </source>
</evidence>
<dbReference type="EnsemblMetazoa" id="XM_019998974.1">
    <property type="protein sequence ID" value="XP_019854533.1"/>
    <property type="gene ID" value="LOC105313476"/>
</dbReference>
<dbReference type="EnsemblMetazoa" id="Aqu2.1.26623_001">
    <property type="protein sequence ID" value="Aqu2.1.26623_001"/>
    <property type="gene ID" value="Aqu2.1.26623"/>
</dbReference>
<dbReference type="NCBIfam" id="NF000801">
    <property type="entry name" value="PRK00055.1-3"/>
    <property type="match status" value="1"/>
</dbReference>
<evidence type="ECO:0000256" key="6">
    <source>
        <dbReference type="ARBA" id="ARBA00022759"/>
    </source>
</evidence>
<accession>A0A1X7UGN7</accession>
<evidence type="ECO:0000256" key="2">
    <source>
        <dbReference type="ARBA" id="ARBA00011738"/>
    </source>
</evidence>
<dbReference type="GO" id="GO:0042781">
    <property type="term" value="F:3'-tRNA processing endoribonuclease activity"/>
    <property type="evidence" value="ECO:0007669"/>
    <property type="project" value="TreeGrafter"/>
</dbReference>
<evidence type="ECO:0000256" key="7">
    <source>
        <dbReference type="ARBA" id="ARBA00022801"/>
    </source>
</evidence>
<dbReference type="InterPro" id="IPR013471">
    <property type="entry name" value="RNase_Z/BN"/>
</dbReference>
<evidence type="ECO:0000256" key="10">
    <source>
        <dbReference type="SAM" id="SignalP"/>
    </source>
</evidence>
<keyword evidence="4" id="KW-0540">Nuclease</keyword>
<dbReference type="OrthoDB" id="527344at2759"/>
<reference evidence="12" key="1">
    <citation type="journal article" date="2010" name="Nature">
        <title>The Amphimedon queenslandica genome and the evolution of animal complexity.</title>
        <authorList>
            <person name="Srivastava M."/>
            <person name="Simakov O."/>
            <person name="Chapman J."/>
            <person name="Fahey B."/>
            <person name="Gauthier M.E."/>
            <person name="Mitros T."/>
            <person name="Richards G.S."/>
            <person name="Conaco C."/>
            <person name="Dacre M."/>
            <person name="Hellsten U."/>
            <person name="Larroux C."/>
            <person name="Putnam N.H."/>
            <person name="Stanke M."/>
            <person name="Adamska M."/>
            <person name="Darling A."/>
            <person name="Degnan S.M."/>
            <person name="Oakley T.H."/>
            <person name="Plachetzki D.C."/>
            <person name="Zhai Y."/>
            <person name="Adamski M."/>
            <person name="Calcino A."/>
            <person name="Cummins S.F."/>
            <person name="Goodstein D.M."/>
            <person name="Harris C."/>
            <person name="Jackson D.J."/>
            <person name="Leys S.P."/>
            <person name="Shu S."/>
            <person name="Woodcroft B.J."/>
            <person name="Vervoort M."/>
            <person name="Kosik K.S."/>
            <person name="Manning G."/>
            <person name="Degnan B.M."/>
            <person name="Rokhsar D.S."/>
        </authorList>
    </citation>
    <scope>NUCLEOTIDE SEQUENCE [LARGE SCALE GENOMIC DNA]</scope>
</reference>
<evidence type="ECO:0000256" key="5">
    <source>
        <dbReference type="ARBA" id="ARBA00022723"/>
    </source>
</evidence>
<keyword evidence="7" id="KW-0378">Hydrolase</keyword>
<evidence type="ECO:0008006" key="13">
    <source>
        <dbReference type="Google" id="ProtNLM"/>
    </source>
</evidence>
<dbReference type="Gene3D" id="3.60.15.10">
    <property type="entry name" value="Ribonuclease Z/Hydroxyacylglutathione hydrolase-like"/>
    <property type="match status" value="1"/>
</dbReference>
<keyword evidence="3" id="KW-0819">tRNA processing</keyword>
<evidence type="ECO:0000256" key="1">
    <source>
        <dbReference type="ARBA" id="ARBA00001947"/>
    </source>
</evidence>
<keyword evidence="8" id="KW-0862">Zinc</keyword>
<protein>
    <recommendedName>
        <fullName evidence="13">Metallo-beta-lactamase domain-containing protein</fullName>
    </recommendedName>
</protein>
<dbReference type="KEGG" id="aqu:105313476"/>
<evidence type="ECO:0000256" key="8">
    <source>
        <dbReference type="ARBA" id="ARBA00022833"/>
    </source>
</evidence>
<evidence type="ECO:0000313" key="12">
    <source>
        <dbReference type="Proteomes" id="UP000007879"/>
    </source>
</evidence>
<reference evidence="11" key="2">
    <citation type="submission" date="2017-05" db="UniProtKB">
        <authorList>
            <consortium name="EnsemblMetazoa"/>
        </authorList>
    </citation>
    <scope>IDENTIFICATION</scope>
</reference>
<dbReference type="InParanoid" id="A0A1X7UGN7"/>
<feature type="signal peptide" evidence="10">
    <location>
        <begin position="1"/>
        <end position="22"/>
    </location>
</feature>
<sequence length="369" mass="40877">MRAGILKLSMAIELIFLGTGSAYPSPVRGASCIALRSEVGGCWLFDCGEGSQTQLMRSTVRLGRITKIFITHLHGDHLFGLPGLLCTINQNADRCHIPVDIYGPYGLCHYLRTTLSLSRSFLAFKYRVHELLTDTNPSDIDGINWNPHYVPDSVLHPNEMQPCQIRPNASGVWEVCISGPLKVLAGHLKHRVTTFGYVTIEDDIPGKLQVERLKELGIPPGPIYGKLKKGETVITPSGNTITPSDVIGPSEKGRKIVILGDTCDSYRIAEIAKNADVLVHEATNENSHFEKCVENGHSTPSMAAEFALSIGARKLILTHFSQRYKDLNEELEENEESVEKLLKEAQEIFGNEVYVASDFKTFNVPLHRN</sequence>
<keyword evidence="6" id="KW-0255">Endonuclease</keyword>
<dbReference type="PANTHER" id="PTHR46018:SF2">
    <property type="entry name" value="ZINC PHOSPHODIESTERASE ELAC PROTEIN 1"/>
    <property type="match status" value="1"/>
</dbReference>
<keyword evidence="10" id="KW-0732">Signal</keyword>
<dbReference type="AlphaFoldDB" id="A0A1X7UGN7"/>
<dbReference type="GO" id="GO:0005634">
    <property type="term" value="C:nucleus"/>
    <property type="evidence" value="ECO:0007669"/>
    <property type="project" value="TreeGrafter"/>
</dbReference>
<dbReference type="CDD" id="cd07717">
    <property type="entry name" value="RNaseZ_ZiPD-like_MBL-fold"/>
    <property type="match status" value="1"/>
</dbReference>
<organism evidence="11">
    <name type="scientific">Amphimedon queenslandica</name>
    <name type="common">Sponge</name>
    <dbReference type="NCBI Taxonomy" id="400682"/>
    <lineage>
        <taxon>Eukaryota</taxon>
        <taxon>Metazoa</taxon>
        <taxon>Porifera</taxon>
        <taxon>Demospongiae</taxon>
        <taxon>Heteroscleromorpha</taxon>
        <taxon>Haplosclerida</taxon>
        <taxon>Niphatidae</taxon>
        <taxon>Amphimedon</taxon>
    </lineage>
</organism>
<feature type="chain" id="PRO_5013390332" description="Metallo-beta-lactamase domain-containing protein" evidence="10">
    <location>
        <begin position="23"/>
        <end position="369"/>
    </location>
</feature>
<comment type="subunit">
    <text evidence="2">Homodimer.</text>
</comment>
<dbReference type="GO" id="GO:0046872">
    <property type="term" value="F:metal ion binding"/>
    <property type="evidence" value="ECO:0007669"/>
    <property type="project" value="UniProtKB-KW"/>
</dbReference>
<evidence type="ECO:0000313" key="11">
    <source>
        <dbReference type="EnsemblMetazoa" id="Aqu2.1.26623_001"/>
    </source>
</evidence>
<gene>
    <name evidence="11" type="primary">105313476</name>
</gene>
<keyword evidence="9" id="KW-0175">Coiled coil</keyword>
<evidence type="ECO:0000256" key="3">
    <source>
        <dbReference type="ARBA" id="ARBA00022694"/>
    </source>
</evidence>
<dbReference type="PANTHER" id="PTHR46018">
    <property type="entry name" value="ZINC PHOSPHODIESTERASE ELAC PROTEIN 1"/>
    <property type="match status" value="1"/>
</dbReference>
<dbReference type="SUPFAM" id="SSF56281">
    <property type="entry name" value="Metallo-hydrolase/oxidoreductase"/>
    <property type="match status" value="1"/>
</dbReference>
<name>A0A1X7UGN7_AMPQE</name>
<dbReference type="HAMAP" id="MF_01818">
    <property type="entry name" value="RNase_Z_BN"/>
    <property type="match status" value="1"/>
</dbReference>
<keyword evidence="5" id="KW-0479">Metal-binding</keyword>
<dbReference type="Proteomes" id="UP000007879">
    <property type="component" value="Unassembled WGS sequence"/>
</dbReference>